<dbReference type="InterPro" id="IPR015424">
    <property type="entry name" value="PyrdxlP-dep_Trfase"/>
</dbReference>
<keyword evidence="7" id="KW-1185">Reference proteome</keyword>
<evidence type="ECO:0000256" key="3">
    <source>
        <dbReference type="RuleBase" id="RU004075"/>
    </source>
</evidence>
<accession>A0A1X6Y6E9</accession>
<dbReference type="InterPro" id="IPR020578">
    <property type="entry name" value="Aminotrans_V_PyrdxlP_BS"/>
</dbReference>
<dbReference type="Gene3D" id="3.90.1150.10">
    <property type="entry name" value="Aspartate Aminotransferase, domain 1"/>
    <property type="match status" value="1"/>
</dbReference>
<proteinExistence type="inferred from homology"/>
<feature type="domain" description="Aminotransferase class V" evidence="5">
    <location>
        <begin position="19"/>
        <end position="381"/>
    </location>
</feature>
<evidence type="ECO:0000256" key="1">
    <source>
        <dbReference type="ARBA" id="ARBA00001933"/>
    </source>
</evidence>
<dbReference type="OrthoDB" id="9804366at2"/>
<dbReference type="InterPro" id="IPR000192">
    <property type="entry name" value="Aminotrans_V_dom"/>
</dbReference>
<protein>
    <submittedName>
        <fullName evidence="6">Cysteine desulfurase</fullName>
        <ecNumber evidence="6">2.8.1.7</ecNumber>
    </submittedName>
</protein>
<keyword evidence="6" id="KW-0808">Transferase</keyword>
<dbReference type="InterPro" id="IPR015421">
    <property type="entry name" value="PyrdxlP-dep_Trfase_major"/>
</dbReference>
<dbReference type="GO" id="GO:0031071">
    <property type="term" value="F:cysteine desulfurase activity"/>
    <property type="evidence" value="ECO:0007669"/>
    <property type="project" value="UniProtKB-EC"/>
</dbReference>
<comment type="similarity">
    <text evidence="3">Belongs to the class-V pyridoxal-phosphate-dependent aminotransferase family.</text>
</comment>
<dbReference type="InterPro" id="IPR015422">
    <property type="entry name" value="PyrdxlP-dep_Trfase_small"/>
</dbReference>
<keyword evidence="2" id="KW-0663">Pyridoxal phosphate</keyword>
<evidence type="ECO:0000259" key="5">
    <source>
        <dbReference type="Pfam" id="PF00266"/>
    </source>
</evidence>
<dbReference type="PANTHER" id="PTHR43586">
    <property type="entry name" value="CYSTEINE DESULFURASE"/>
    <property type="match status" value="1"/>
</dbReference>
<dbReference type="Gene3D" id="3.40.640.10">
    <property type="entry name" value="Type I PLP-dependent aspartate aminotransferase-like (Major domain)"/>
    <property type="match status" value="1"/>
</dbReference>
<dbReference type="EC" id="2.8.1.7" evidence="6"/>
<name>A0A1X6Y6E9_9RHOB</name>
<dbReference type="PROSITE" id="PS00595">
    <property type="entry name" value="AA_TRANSFER_CLASS_5"/>
    <property type="match status" value="1"/>
</dbReference>
<dbReference type="RefSeq" id="WP_157792121.1">
    <property type="nucleotide sequence ID" value="NZ_FWFN01000001.1"/>
</dbReference>
<dbReference type="PANTHER" id="PTHR43586:SF24">
    <property type="entry name" value="BLR4730 PROTEIN"/>
    <property type="match status" value="1"/>
</dbReference>
<dbReference type="Pfam" id="PF00266">
    <property type="entry name" value="Aminotran_5"/>
    <property type="match status" value="1"/>
</dbReference>
<evidence type="ECO:0000313" key="6">
    <source>
        <dbReference type="EMBL" id="SLN12024.1"/>
    </source>
</evidence>
<dbReference type="EMBL" id="FWFN01000001">
    <property type="protein sequence ID" value="SLN12024.1"/>
    <property type="molecule type" value="Genomic_DNA"/>
</dbReference>
<dbReference type="Proteomes" id="UP000193963">
    <property type="component" value="Unassembled WGS sequence"/>
</dbReference>
<reference evidence="6 7" key="1">
    <citation type="submission" date="2017-03" db="EMBL/GenBank/DDBJ databases">
        <authorList>
            <person name="Afonso C.L."/>
            <person name="Miller P.J."/>
            <person name="Scott M.A."/>
            <person name="Spackman E."/>
            <person name="Goraichik I."/>
            <person name="Dimitrov K.M."/>
            <person name="Suarez D.L."/>
            <person name="Swayne D.E."/>
        </authorList>
    </citation>
    <scope>NUCLEOTIDE SEQUENCE [LARGE SCALE GENOMIC DNA]</scope>
    <source>
        <strain evidence="6 7">CECT 7751</strain>
    </source>
</reference>
<evidence type="ECO:0000256" key="2">
    <source>
        <dbReference type="ARBA" id="ARBA00022898"/>
    </source>
</evidence>
<dbReference type="SUPFAM" id="SSF53383">
    <property type="entry name" value="PLP-dependent transferases"/>
    <property type="match status" value="1"/>
</dbReference>
<dbReference type="AlphaFoldDB" id="A0A1X6Y6E9"/>
<comment type="cofactor">
    <cofactor evidence="1 4">
        <name>pyridoxal 5'-phosphate</name>
        <dbReference type="ChEBI" id="CHEBI:597326"/>
    </cofactor>
</comment>
<evidence type="ECO:0000256" key="4">
    <source>
        <dbReference type="RuleBase" id="RU004504"/>
    </source>
</evidence>
<organism evidence="6 7">
    <name type="scientific">Pseudooceanicola marinus</name>
    <dbReference type="NCBI Taxonomy" id="396013"/>
    <lineage>
        <taxon>Bacteria</taxon>
        <taxon>Pseudomonadati</taxon>
        <taxon>Pseudomonadota</taxon>
        <taxon>Alphaproteobacteria</taxon>
        <taxon>Rhodobacterales</taxon>
        <taxon>Paracoccaceae</taxon>
        <taxon>Pseudooceanicola</taxon>
    </lineage>
</organism>
<sequence>MDVAALRKATPSLPGLAHFNAASSGLLSSEVVEALQFHLGEEIRTSSHAAGLAAAEKIENARDEIAWLIGATAPQISFMSSNSEAWNLAVLSLPRLRPGDRVLVGGGEWGGNILTLAQECAAVGARLGRIPELPDGRMDLSGLEEMMDDRLRLIAVTWIGAHLGHAVPVERIGRLARAAGVPFVVDAAQAAGVLPIDVNRIGCDILTASGRKGLRGPKGSGFLYVREGALEQMVPRPMNLRAASLVAGEVVQRRDGGRFEASEYAPALRLGLGAAVRLANQLGARAIAARMLERTTRLRAALAEVPGLVLRETGPAESHITTFHMPEITPAQVQLALARRDVTITTVNTSYAPFCTLPMPQGSVCRASVSYLTDDAEITRLTEALCEIVAQHAKASGRRARLMAQGQAGRSGA</sequence>
<gene>
    <name evidence="6" type="primary">sufS_1</name>
    <name evidence="6" type="ORF">PSM7751_00196</name>
</gene>
<evidence type="ECO:0000313" key="7">
    <source>
        <dbReference type="Proteomes" id="UP000193963"/>
    </source>
</evidence>